<dbReference type="EMBL" id="JAGSGD010000001">
    <property type="protein sequence ID" value="MBR7618595.1"/>
    <property type="molecule type" value="Genomic_DNA"/>
</dbReference>
<dbReference type="AlphaFoldDB" id="A0A941CXN5"/>
<name>A0A941CXN5_9CAUL</name>
<sequence>MGNLAYRVIAIVTAVIGLAIAIFALMAAYRTEDAWSRLLFTLGLPASLLLPAVGALLVIVGVVMFIHAVRGMERSD</sequence>
<protein>
    <submittedName>
        <fullName evidence="2">Uncharacterized protein</fullName>
    </submittedName>
</protein>
<reference evidence="3" key="1">
    <citation type="submission" date="2021-01" db="EMBL/GenBank/DDBJ databases">
        <title>Genome sequence of Phenylobacterium sp. 20VBR1 isolated from a valley glaceir, Ny-Alesund, Svalbard.</title>
        <authorList>
            <person name="Thomas F.A."/>
            <person name="Krishnan K.P."/>
            <person name="Sinha R.K."/>
        </authorList>
    </citation>
    <scope>NUCLEOTIDE SEQUENCE</scope>
    <source>
        <strain evidence="3">20VBR1</strain>
    </source>
</reference>
<evidence type="ECO:0000256" key="1">
    <source>
        <dbReference type="SAM" id="Phobius"/>
    </source>
</evidence>
<dbReference type="Proteomes" id="UP000622580">
    <property type="component" value="Unassembled WGS sequence"/>
</dbReference>
<feature type="transmembrane region" description="Helical" evidence="1">
    <location>
        <begin position="7"/>
        <end position="29"/>
    </location>
</feature>
<proteinExistence type="predicted"/>
<reference evidence="2" key="2">
    <citation type="submission" date="2021-04" db="EMBL/GenBank/DDBJ databases">
        <title>Draft genome assembly of strain Phenylobacterium sp. 20VBR1 using MiniION and Illumina platforms.</title>
        <authorList>
            <person name="Thomas F.A."/>
            <person name="Krishnan K.P."/>
            <person name="Sinha R.K."/>
        </authorList>
    </citation>
    <scope>NUCLEOTIDE SEQUENCE</scope>
    <source>
        <strain evidence="2">20VBR1</strain>
    </source>
</reference>
<organism evidence="2 4">
    <name type="scientific">Phenylobacterium glaciei</name>
    <dbReference type="NCBI Taxonomy" id="2803784"/>
    <lineage>
        <taxon>Bacteria</taxon>
        <taxon>Pseudomonadati</taxon>
        <taxon>Pseudomonadota</taxon>
        <taxon>Alphaproteobacteria</taxon>
        <taxon>Caulobacterales</taxon>
        <taxon>Caulobacteraceae</taxon>
        <taxon>Phenylobacterium</taxon>
    </lineage>
</organism>
<feature type="transmembrane region" description="Helical" evidence="1">
    <location>
        <begin position="49"/>
        <end position="69"/>
    </location>
</feature>
<evidence type="ECO:0000313" key="2">
    <source>
        <dbReference type="EMBL" id="MBR7618595.1"/>
    </source>
</evidence>
<keyword evidence="1" id="KW-0472">Membrane</keyword>
<keyword evidence="4" id="KW-1185">Reference proteome</keyword>
<accession>A0A941CXN5</accession>
<gene>
    <name evidence="2" type="ORF">JKL49_04275</name>
    <name evidence="3" type="ORF">JKL49_07145</name>
</gene>
<dbReference type="RefSeq" id="WP_215338470.1">
    <property type="nucleotide sequence ID" value="NZ_JAGSGD010000001.1"/>
</dbReference>
<evidence type="ECO:0000313" key="3">
    <source>
        <dbReference type="EMBL" id="QQZ50981.1"/>
    </source>
</evidence>
<keyword evidence="1" id="KW-0812">Transmembrane</keyword>
<evidence type="ECO:0000313" key="4">
    <source>
        <dbReference type="Proteomes" id="UP000622580"/>
    </source>
</evidence>
<keyword evidence="1" id="KW-1133">Transmembrane helix</keyword>
<dbReference type="EMBL" id="CP068570">
    <property type="protein sequence ID" value="QQZ50981.1"/>
    <property type="molecule type" value="Genomic_DNA"/>
</dbReference>